<protein>
    <submittedName>
        <fullName evidence="5">RNase Sy</fullName>
    </submittedName>
</protein>
<dbReference type="InterPro" id="IPR036430">
    <property type="entry name" value="RNase_T2-like_sf"/>
</dbReference>
<dbReference type="GO" id="GO:0003723">
    <property type="term" value="F:RNA binding"/>
    <property type="evidence" value="ECO:0007669"/>
    <property type="project" value="InterPro"/>
</dbReference>
<evidence type="ECO:0000256" key="1">
    <source>
        <dbReference type="ARBA" id="ARBA00007469"/>
    </source>
</evidence>
<dbReference type="GO" id="GO:0005576">
    <property type="term" value="C:extracellular region"/>
    <property type="evidence" value="ECO:0007669"/>
    <property type="project" value="TreeGrafter"/>
</dbReference>
<dbReference type="GO" id="GO:0033897">
    <property type="term" value="F:ribonuclease T2 activity"/>
    <property type="evidence" value="ECO:0007669"/>
    <property type="project" value="InterPro"/>
</dbReference>
<dbReference type="GO" id="GO:0006401">
    <property type="term" value="P:RNA catabolic process"/>
    <property type="evidence" value="ECO:0007669"/>
    <property type="project" value="TreeGrafter"/>
</dbReference>
<dbReference type="InterPro" id="IPR033697">
    <property type="entry name" value="Ribonuclease_T2_eukaryotic"/>
</dbReference>
<dbReference type="Proteomes" id="UP000193560">
    <property type="component" value="Unassembled WGS sequence"/>
</dbReference>
<evidence type="ECO:0000313" key="5">
    <source>
        <dbReference type="EMBL" id="ORZ07401.1"/>
    </source>
</evidence>
<comment type="caution">
    <text evidence="5">The sequence shown here is derived from an EMBL/GenBank/DDBJ whole genome shotgun (WGS) entry which is preliminary data.</text>
</comment>
<evidence type="ECO:0000256" key="2">
    <source>
        <dbReference type="ARBA" id="ARBA00023157"/>
    </source>
</evidence>
<evidence type="ECO:0000256" key="3">
    <source>
        <dbReference type="RuleBase" id="RU004328"/>
    </source>
</evidence>
<dbReference type="CDD" id="cd01061">
    <property type="entry name" value="RNase_T2_euk"/>
    <property type="match status" value="1"/>
</dbReference>
<accession>A0A1X2I1N7</accession>
<dbReference type="EMBL" id="MCGE01000035">
    <property type="protein sequence ID" value="ORZ07401.1"/>
    <property type="molecule type" value="Genomic_DNA"/>
</dbReference>
<evidence type="ECO:0000313" key="6">
    <source>
        <dbReference type="Proteomes" id="UP000193560"/>
    </source>
</evidence>
<dbReference type="SUPFAM" id="SSF55895">
    <property type="entry name" value="Ribonuclease Rh-like"/>
    <property type="match status" value="1"/>
</dbReference>
<feature type="signal peptide" evidence="4">
    <location>
        <begin position="1"/>
        <end position="20"/>
    </location>
</feature>
<dbReference type="Pfam" id="PF00445">
    <property type="entry name" value="Ribonuclease_T2"/>
    <property type="match status" value="1"/>
</dbReference>
<keyword evidence="4" id="KW-0732">Signal</keyword>
<dbReference type="InterPro" id="IPR001568">
    <property type="entry name" value="RNase_T2-like"/>
</dbReference>
<reference evidence="5 6" key="1">
    <citation type="submission" date="2016-07" db="EMBL/GenBank/DDBJ databases">
        <title>Pervasive Adenine N6-methylation of Active Genes in Fungi.</title>
        <authorList>
            <consortium name="DOE Joint Genome Institute"/>
            <person name="Mondo S.J."/>
            <person name="Dannebaum R.O."/>
            <person name="Kuo R.C."/>
            <person name="Labutti K."/>
            <person name="Haridas S."/>
            <person name="Kuo A."/>
            <person name="Salamov A."/>
            <person name="Ahrendt S.R."/>
            <person name="Lipzen A."/>
            <person name="Sullivan W."/>
            <person name="Andreopoulos W.B."/>
            <person name="Clum A."/>
            <person name="Lindquist E."/>
            <person name="Daum C."/>
            <person name="Ramamoorthy G.K."/>
            <person name="Gryganskyi A."/>
            <person name="Culley D."/>
            <person name="Magnuson J.K."/>
            <person name="James T.Y."/>
            <person name="O'Malley M.A."/>
            <person name="Stajich J.E."/>
            <person name="Spatafora J.W."/>
            <person name="Visel A."/>
            <person name="Grigoriev I.V."/>
        </authorList>
    </citation>
    <scope>NUCLEOTIDE SEQUENCE [LARGE SCALE GENOMIC DNA]</scope>
    <source>
        <strain evidence="5 6">NRRL 1336</strain>
    </source>
</reference>
<gene>
    <name evidence="5" type="ORF">BCR42DRAFT_397314</name>
</gene>
<keyword evidence="2" id="KW-1015">Disulfide bond</keyword>
<feature type="chain" id="PRO_5012688012" evidence="4">
    <location>
        <begin position="21"/>
        <end position="255"/>
    </location>
</feature>
<proteinExistence type="inferred from homology"/>
<evidence type="ECO:0000256" key="4">
    <source>
        <dbReference type="SAM" id="SignalP"/>
    </source>
</evidence>
<dbReference type="AlphaFoldDB" id="A0A1X2I1N7"/>
<organism evidence="5 6">
    <name type="scientific">Absidia repens</name>
    <dbReference type="NCBI Taxonomy" id="90262"/>
    <lineage>
        <taxon>Eukaryota</taxon>
        <taxon>Fungi</taxon>
        <taxon>Fungi incertae sedis</taxon>
        <taxon>Mucoromycota</taxon>
        <taxon>Mucoromycotina</taxon>
        <taxon>Mucoromycetes</taxon>
        <taxon>Mucorales</taxon>
        <taxon>Cunninghamellaceae</taxon>
        <taxon>Absidia</taxon>
    </lineage>
</organism>
<keyword evidence="6" id="KW-1185">Reference proteome</keyword>
<dbReference type="PANTHER" id="PTHR11240:SF22">
    <property type="entry name" value="RIBONUCLEASE T2"/>
    <property type="match status" value="1"/>
</dbReference>
<dbReference type="PANTHER" id="PTHR11240">
    <property type="entry name" value="RIBONUCLEASE T2"/>
    <property type="match status" value="1"/>
</dbReference>
<sequence>MMKIFLGAISSLAILSFVNALATSLITKDVETCPINALSCSANAGGSCCSPASSRVVLAQQWYEGLGPANSFAIYSLRPSHCDGTITPWRECDPSRNYPDLNSILRVNQTLYDEMSTYWPSFRGPATNDEFWSREWKGHGTCITTLEPKCFSNYTQYHDVYTYFGTALQLHKQYDLFSILSDANITPGGSYSLDAFEEAIRSYTGFTPRVSCRQGSVLNEIWIYFNVRNRDQYEPTYSTARSTCSRQHPIQFPMK</sequence>
<dbReference type="OrthoDB" id="435754at2759"/>
<dbReference type="Gene3D" id="3.90.730.10">
    <property type="entry name" value="Ribonuclease T2-like"/>
    <property type="match status" value="1"/>
</dbReference>
<name>A0A1X2I1N7_9FUNG</name>
<comment type="similarity">
    <text evidence="1 3">Belongs to the RNase T2 family.</text>
</comment>